<dbReference type="InterPro" id="IPR036179">
    <property type="entry name" value="Ig-like_dom_sf"/>
</dbReference>
<comment type="subcellular location">
    <subcellularLocation>
        <location evidence="1">Membrane</location>
        <topology evidence="1">Single-pass type I membrane protein</topology>
    </subcellularLocation>
</comment>
<dbReference type="GO" id="GO:0005886">
    <property type="term" value="C:plasma membrane"/>
    <property type="evidence" value="ECO:0007669"/>
    <property type="project" value="TreeGrafter"/>
</dbReference>
<dbReference type="Pfam" id="PF13895">
    <property type="entry name" value="Ig_2"/>
    <property type="match status" value="1"/>
</dbReference>
<evidence type="ECO:0000256" key="4">
    <source>
        <dbReference type="ARBA" id="ARBA00022889"/>
    </source>
</evidence>
<comment type="caution">
    <text evidence="11">The sequence shown here is derived from an EMBL/GenBank/DDBJ whole genome shotgun (WGS) entry which is preliminary data.</text>
</comment>
<dbReference type="Pfam" id="PF13927">
    <property type="entry name" value="Ig_3"/>
    <property type="match status" value="2"/>
</dbReference>
<evidence type="ECO:0000256" key="2">
    <source>
        <dbReference type="ARBA" id="ARBA00022692"/>
    </source>
</evidence>
<evidence type="ECO:0000313" key="12">
    <source>
        <dbReference type="Proteomes" id="UP001314229"/>
    </source>
</evidence>
<reference evidence="11 12" key="1">
    <citation type="submission" date="2024-01" db="EMBL/GenBank/DDBJ databases">
        <authorList>
            <person name="Alioto T."/>
            <person name="Alioto T."/>
            <person name="Gomez Garrido J."/>
        </authorList>
    </citation>
    <scope>NUCLEOTIDE SEQUENCE [LARGE SCALE GENOMIC DNA]</scope>
</reference>
<dbReference type="PANTHER" id="PTHR12035">
    <property type="entry name" value="SIALIC ACID BINDING IMMUNOGLOBULIN-LIKE LECTIN"/>
    <property type="match status" value="1"/>
</dbReference>
<dbReference type="Proteomes" id="UP001314229">
    <property type="component" value="Unassembled WGS sequence"/>
</dbReference>
<dbReference type="InterPro" id="IPR013783">
    <property type="entry name" value="Ig-like_fold"/>
</dbReference>
<dbReference type="GO" id="GO:0033691">
    <property type="term" value="F:sialic acid binding"/>
    <property type="evidence" value="ECO:0007669"/>
    <property type="project" value="TreeGrafter"/>
</dbReference>
<feature type="region of interest" description="Disordered" evidence="8">
    <location>
        <begin position="651"/>
        <end position="678"/>
    </location>
</feature>
<protein>
    <submittedName>
        <fullName evidence="11">Sialic acid-binding Ig-like lectin 5</fullName>
    </submittedName>
</protein>
<sequence>MTLLLSVRCSIADAAKEDCHNGSCITLSEANLTAEVGLCVVVPCSFTTNHSFTPERLTWYKFPSEENRNDSQIIFNSNKTNPNVQTGYRGQVSLLEPDLNNMSCSIIINDLTKSDSGSYQVRVEGGLSGATKSSTRTSIVIKDLSQKPTVMVPPLTEGQQTTLTCTAPGLCSGSVPTITWTWRGRGHNTTEIPGKITTENLTAVTQRHSSTLTFNASAKHHGTKITCKVGFTGNKTTEETVTLNVIYVKDLKLLGSTAVEEGRALNLTCRRKSFPPSLIIWTKLSSNKEIEMMNDTGTANLVILNMTAEHSGKYICKAIHLNKTQTKNVTVKYVEKARITGKTTVREGDALNLTCSFPSSLITWTKLGSNKTLKSNMGTATLVILDVTTDHSGQYICTAKHPNNTLTERVDVTVALLPKVLNGSECVVDSGVLTCVCISQGYPLPTIKWPLLENHTDYSVNTTVLKHTVKSTVILTLQDHNNTAVECVCSNKNGEEKWNLNIKEKKHQGQTIAWLTTVTRLDIIVAFFIGGLISATVCCFVRKCHRKKQSTDRHLDETLEMVNSQQDRLIHAGEEVEDDQTHDQEVAEGGAVGKSDVEYSHINISLLKRNNAAKAGNHQETAETEYAEVKKKKVDVGLDGESKGEEVMIEEDEDTKHIQEEKEGEEEALYSSVKDIMD</sequence>
<dbReference type="InterPro" id="IPR051036">
    <property type="entry name" value="SIGLEC"/>
</dbReference>
<dbReference type="InterPro" id="IPR003598">
    <property type="entry name" value="Ig_sub2"/>
</dbReference>
<keyword evidence="6 9" id="KW-0472">Membrane</keyword>
<dbReference type="PANTHER" id="PTHR12035:SF128">
    <property type="entry name" value="BRANCHED CHAIN KETO ACID DEHYDROGENASE E1 SUBUNIT BETA,-LIKE-RELATED"/>
    <property type="match status" value="1"/>
</dbReference>
<proteinExistence type="inferred from homology"/>
<evidence type="ECO:0000256" key="9">
    <source>
        <dbReference type="SAM" id="Phobius"/>
    </source>
</evidence>
<feature type="domain" description="Ig-like" evidence="10">
    <location>
        <begin position="148"/>
        <end position="244"/>
    </location>
</feature>
<keyword evidence="3" id="KW-0430">Lectin</keyword>
<dbReference type="InterPro" id="IPR013106">
    <property type="entry name" value="Ig_V-set"/>
</dbReference>
<gene>
    <name evidence="11" type="ORF">FSCOSCO3_A011096</name>
</gene>
<evidence type="ECO:0000259" key="10">
    <source>
        <dbReference type="PROSITE" id="PS50835"/>
    </source>
</evidence>
<dbReference type="Gene3D" id="2.60.40.10">
    <property type="entry name" value="Immunoglobulins"/>
    <property type="match status" value="5"/>
</dbReference>
<evidence type="ECO:0000256" key="3">
    <source>
        <dbReference type="ARBA" id="ARBA00022734"/>
    </source>
</evidence>
<accession>A0AAV1NXW8</accession>
<keyword evidence="4" id="KW-0130">Cell adhesion</keyword>
<dbReference type="EMBL" id="CAWUFR010000071">
    <property type="protein sequence ID" value="CAK6964275.1"/>
    <property type="molecule type" value="Genomic_DNA"/>
</dbReference>
<evidence type="ECO:0000256" key="7">
    <source>
        <dbReference type="ARBA" id="ARBA00038361"/>
    </source>
</evidence>
<keyword evidence="12" id="KW-1185">Reference proteome</keyword>
<evidence type="ECO:0000256" key="6">
    <source>
        <dbReference type="ARBA" id="ARBA00023136"/>
    </source>
</evidence>
<organism evidence="11 12">
    <name type="scientific">Scomber scombrus</name>
    <name type="common">Atlantic mackerel</name>
    <name type="synonym">Scomber vernalis</name>
    <dbReference type="NCBI Taxonomy" id="13677"/>
    <lineage>
        <taxon>Eukaryota</taxon>
        <taxon>Metazoa</taxon>
        <taxon>Chordata</taxon>
        <taxon>Craniata</taxon>
        <taxon>Vertebrata</taxon>
        <taxon>Euteleostomi</taxon>
        <taxon>Actinopterygii</taxon>
        <taxon>Neopterygii</taxon>
        <taxon>Teleostei</taxon>
        <taxon>Neoteleostei</taxon>
        <taxon>Acanthomorphata</taxon>
        <taxon>Pelagiaria</taxon>
        <taxon>Scombriformes</taxon>
        <taxon>Scombridae</taxon>
        <taxon>Scomber</taxon>
    </lineage>
</organism>
<dbReference type="InterPro" id="IPR007110">
    <property type="entry name" value="Ig-like_dom"/>
</dbReference>
<dbReference type="GO" id="GO:0030246">
    <property type="term" value="F:carbohydrate binding"/>
    <property type="evidence" value="ECO:0007669"/>
    <property type="project" value="UniProtKB-KW"/>
</dbReference>
<evidence type="ECO:0000313" key="11">
    <source>
        <dbReference type="EMBL" id="CAK6964275.1"/>
    </source>
</evidence>
<dbReference type="GO" id="GO:0007155">
    <property type="term" value="P:cell adhesion"/>
    <property type="evidence" value="ECO:0007669"/>
    <property type="project" value="UniProtKB-KW"/>
</dbReference>
<keyword evidence="2 9" id="KW-0812">Transmembrane</keyword>
<keyword evidence="5 9" id="KW-1133">Transmembrane helix</keyword>
<name>A0AAV1NXW8_SCOSC</name>
<feature type="transmembrane region" description="Helical" evidence="9">
    <location>
        <begin position="523"/>
        <end position="541"/>
    </location>
</feature>
<dbReference type="SMART" id="SM00408">
    <property type="entry name" value="IGc2"/>
    <property type="match status" value="2"/>
</dbReference>
<dbReference type="AlphaFoldDB" id="A0AAV1NXW8"/>
<dbReference type="CDD" id="cd00096">
    <property type="entry name" value="Ig"/>
    <property type="match status" value="2"/>
</dbReference>
<dbReference type="Pfam" id="PF07686">
    <property type="entry name" value="V-set"/>
    <property type="match status" value="1"/>
</dbReference>
<dbReference type="SUPFAM" id="SSF48726">
    <property type="entry name" value="Immunoglobulin"/>
    <property type="match status" value="4"/>
</dbReference>
<evidence type="ECO:0000256" key="1">
    <source>
        <dbReference type="ARBA" id="ARBA00004479"/>
    </source>
</evidence>
<evidence type="ECO:0000256" key="8">
    <source>
        <dbReference type="SAM" id="MobiDB-lite"/>
    </source>
</evidence>
<feature type="domain" description="Ig-like" evidence="10">
    <location>
        <begin position="327"/>
        <end position="413"/>
    </location>
</feature>
<comment type="similarity">
    <text evidence="7">Belongs to the immunoglobulin superfamily. SIGLEC (sialic acid binding Ig-like lectin) family.</text>
</comment>
<dbReference type="PROSITE" id="PS50835">
    <property type="entry name" value="IG_LIKE"/>
    <property type="match status" value="3"/>
</dbReference>
<evidence type="ECO:0000256" key="5">
    <source>
        <dbReference type="ARBA" id="ARBA00022989"/>
    </source>
</evidence>
<dbReference type="SMART" id="SM00409">
    <property type="entry name" value="IG"/>
    <property type="match status" value="4"/>
</dbReference>
<dbReference type="InterPro" id="IPR003599">
    <property type="entry name" value="Ig_sub"/>
</dbReference>
<feature type="domain" description="Ig-like" evidence="10">
    <location>
        <begin position="259"/>
        <end position="320"/>
    </location>
</feature>